<dbReference type="Gene3D" id="3.90.550.10">
    <property type="entry name" value="Spore Coat Polysaccharide Biosynthesis Protein SpsA, Chain A"/>
    <property type="match status" value="1"/>
</dbReference>
<protein>
    <submittedName>
        <fullName evidence="2">Glycosyltransferase</fullName>
        <ecNumber evidence="2">2.4.-.-</ecNumber>
    </submittedName>
</protein>
<dbReference type="GO" id="GO:0016757">
    <property type="term" value="F:glycosyltransferase activity"/>
    <property type="evidence" value="ECO:0007669"/>
    <property type="project" value="UniProtKB-KW"/>
</dbReference>
<keyword evidence="2" id="KW-0328">Glycosyltransferase</keyword>
<dbReference type="SUPFAM" id="SSF53448">
    <property type="entry name" value="Nucleotide-diphospho-sugar transferases"/>
    <property type="match status" value="1"/>
</dbReference>
<evidence type="ECO:0000313" key="3">
    <source>
        <dbReference type="Proteomes" id="UP001597545"/>
    </source>
</evidence>
<accession>A0ABW5KKX2</accession>
<keyword evidence="2" id="KW-0808">Transferase</keyword>
<evidence type="ECO:0000313" key="2">
    <source>
        <dbReference type="EMBL" id="MFD2548838.1"/>
    </source>
</evidence>
<keyword evidence="3" id="KW-1185">Reference proteome</keyword>
<comment type="caution">
    <text evidence="2">The sequence shown here is derived from an EMBL/GenBank/DDBJ whole genome shotgun (WGS) entry which is preliminary data.</text>
</comment>
<reference evidence="3" key="1">
    <citation type="journal article" date="2019" name="Int. J. Syst. Evol. Microbiol.">
        <title>The Global Catalogue of Microorganisms (GCM) 10K type strain sequencing project: providing services to taxonomists for standard genome sequencing and annotation.</title>
        <authorList>
            <consortium name="The Broad Institute Genomics Platform"/>
            <consortium name="The Broad Institute Genome Sequencing Center for Infectious Disease"/>
            <person name="Wu L."/>
            <person name="Ma J."/>
        </authorList>
    </citation>
    <scope>NUCLEOTIDE SEQUENCE [LARGE SCALE GENOMIC DNA]</scope>
    <source>
        <strain evidence="3">KCTC 42662</strain>
    </source>
</reference>
<name>A0ABW5KKX2_9SPHI</name>
<sequence>MHRSIDLEKYEIKMMNSQDLLSPKNGVSIIVCSYNGSHKLRPTLTHIAKQNLQSGCPVELIYIDNASTDGSIDTVRETWAKVGRDSIPLKVYVENKPGKYFALQTAIRHASYAFFIICDDDNWLAPDYVDRAYRSLVSNHQIGALGGRTFPAFADPQQEIPDWFVKDAQRYAIGSQGDKTGDVTKRKQLWGAGMVSRTHLYRSFYDTHPSLFLRENDQSGHFVAEDTEYCLRLILRGYQLHYDKDLILQHFVPSERLVRSYNESLNQKIEDSFMIIEKYNLATKLYGEIAYDKINKLRLKLLTPIRLLMARSLKSKARNQTLFRLLFPSWSKKDHVIEEIRSFAHDTKLPRSI</sequence>
<dbReference type="InterPro" id="IPR029044">
    <property type="entry name" value="Nucleotide-diphossugar_trans"/>
</dbReference>
<dbReference type="EMBL" id="JBHULR010000006">
    <property type="protein sequence ID" value="MFD2548838.1"/>
    <property type="molecule type" value="Genomic_DNA"/>
</dbReference>
<dbReference type="EC" id="2.4.-.-" evidence="2"/>
<dbReference type="PANTHER" id="PTHR22916">
    <property type="entry name" value="GLYCOSYLTRANSFERASE"/>
    <property type="match status" value="1"/>
</dbReference>
<organism evidence="2 3">
    <name type="scientific">Sphingobacterium suaedae</name>
    <dbReference type="NCBI Taxonomy" id="1686402"/>
    <lineage>
        <taxon>Bacteria</taxon>
        <taxon>Pseudomonadati</taxon>
        <taxon>Bacteroidota</taxon>
        <taxon>Sphingobacteriia</taxon>
        <taxon>Sphingobacteriales</taxon>
        <taxon>Sphingobacteriaceae</taxon>
        <taxon>Sphingobacterium</taxon>
    </lineage>
</organism>
<dbReference type="CDD" id="cd00761">
    <property type="entry name" value="Glyco_tranf_GTA_type"/>
    <property type="match status" value="1"/>
</dbReference>
<gene>
    <name evidence="2" type="ORF">ACFSR5_14395</name>
</gene>
<dbReference type="RefSeq" id="WP_380905004.1">
    <property type="nucleotide sequence ID" value="NZ_JBHUEG010000005.1"/>
</dbReference>
<evidence type="ECO:0000259" key="1">
    <source>
        <dbReference type="Pfam" id="PF00535"/>
    </source>
</evidence>
<dbReference type="Proteomes" id="UP001597545">
    <property type="component" value="Unassembled WGS sequence"/>
</dbReference>
<dbReference type="InterPro" id="IPR001173">
    <property type="entry name" value="Glyco_trans_2-like"/>
</dbReference>
<proteinExistence type="predicted"/>
<feature type="domain" description="Glycosyltransferase 2-like" evidence="1">
    <location>
        <begin position="28"/>
        <end position="150"/>
    </location>
</feature>
<dbReference type="Pfam" id="PF00535">
    <property type="entry name" value="Glycos_transf_2"/>
    <property type="match status" value="1"/>
</dbReference>